<dbReference type="Proteomes" id="UP000001026">
    <property type="component" value="Chromosome"/>
</dbReference>
<evidence type="ECO:0000256" key="9">
    <source>
        <dbReference type="ARBA" id="ARBA00023065"/>
    </source>
</evidence>
<dbReference type="GO" id="GO:0006811">
    <property type="term" value="P:monoatomic ion transport"/>
    <property type="evidence" value="ECO:0007669"/>
    <property type="project" value="UniProtKB-KW"/>
</dbReference>
<evidence type="ECO:0000256" key="8">
    <source>
        <dbReference type="ARBA" id="ARBA00023047"/>
    </source>
</evidence>
<dbReference type="Gene3D" id="3.30.1950.10">
    <property type="entry name" value="wza like domain"/>
    <property type="match status" value="1"/>
</dbReference>
<name>Q7V0N2_PROMP</name>
<feature type="signal peptide" evidence="15">
    <location>
        <begin position="1"/>
        <end position="25"/>
    </location>
</feature>
<evidence type="ECO:0000259" key="17">
    <source>
        <dbReference type="Pfam" id="PF22461"/>
    </source>
</evidence>
<dbReference type="Pfam" id="PF22461">
    <property type="entry name" value="SLBB_2"/>
    <property type="match status" value="2"/>
</dbReference>
<keyword evidence="6" id="KW-0812">Transmembrane</keyword>
<dbReference type="AlphaFoldDB" id="Q7V0N2"/>
<organism evidence="18 19">
    <name type="scientific">Prochlorococcus marinus subsp. pastoris (strain CCMP1986 / NIES-2087 / MED4)</name>
    <dbReference type="NCBI Taxonomy" id="59919"/>
    <lineage>
        <taxon>Bacteria</taxon>
        <taxon>Bacillati</taxon>
        <taxon>Cyanobacteriota</taxon>
        <taxon>Cyanophyceae</taxon>
        <taxon>Synechococcales</taxon>
        <taxon>Prochlorococcaceae</taxon>
        <taxon>Prochlorococcus</taxon>
    </lineage>
</organism>
<dbReference type="eggNOG" id="COG1596">
    <property type="taxonomic scope" value="Bacteria"/>
</dbReference>
<keyword evidence="9" id="KW-0406">Ion transport</keyword>
<dbReference type="OrthoDB" id="9793939at2"/>
<evidence type="ECO:0000256" key="13">
    <source>
        <dbReference type="ARBA" id="ARBA00023237"/>
    </source>
</evidence>
<keyword evidence="10" id="KW-0626">Porin</keyword>
<feature type="domain" description="Polysaccharide export protein N-terminal" evidence="16">
    <location>
        <begin position="45"/>
        <end position="117"/>
    </location>
</feature>
<keyword evidence="3" id="KW-0813">Transport</keyword>
<gene>
    <name evidence="18" type="primary">gumB</name>
    <name evidence="18" type="ordered locus">PMM1224</name>
</gene>
<dbReference type="InterPro" id="IPR054765">
    <property type="entry name" value="SLBB_dom"/>
</dbReference>
<evidence type="ECO:0000256" key="11">
    <source>
        <dbReference type="ARBA" id="ARBA00023136"/>
    </source>
</evidence>
<dbReference type="SMR" id="Q7V0N2"/>
<dbReference type="EMBL" id="BX548174">
    <property type="protein sequence ID" value="CAE19683.1"/>
    <property type="molecule type" value="Genomic_DNA"/>
</dbReference>
<evidence type="ECO:0000256" key="15">
    <source>
        <dbReference type="SAM" id="SignalP"/>
    </source>
</evidence>
<comment type="subcellular location">
    <subcellularLocation>
        <location evidence="1">Cell outer membrane</location>
        <topology evidence="1">Multi-pass membrane protein</topology>
    </subcellularLocation>
</comment>
<dbReference type="Pfam" id="PF02563">
    <property type="entry name" value="Poly_export"/>
    <property type="match status" value="1"/>
</dbReference>
<evidence type="ECO:0000256" key="4">
    <source>
        <dbReference type="ARBA" id="ARBA00022452"/>
    </source>
</evidence>
<keyword evidence="8" id="KW-0625">Polysaccharide transport</keyword>
<proteinExistence type="inferred from homology"/>
<keyword evidence="4" id="KW-1134">Transmembrane beta strand</keyword>
<evidence type="ECO:0000256" key="7">
    <source>
        <dbReference type="ARBA" id="ARBA00022729"/>
    </source>
</evidence>
<evidence type="ECO:0000256" key="10">
    <source>
        <dbReference type="ARBA" id="ARBA00023114"/>
    </source>
</evidence>
<dbReference type="GO" id="GO:0009279">
    <property type="term" value="C:cell outer membrane"/>
    <property type="evidence" value="ECO:0007669"/>
    <property type="project" value="UniProtKB-SubCell"/>
</dbReference>
<keyword evidence="13" id="KW-0998">Cell outer membrane</keyword>
<comment type="similarity">
    <text evidence="2">Belongs to the BexD/CtrA/VexA family.</text>
</comment>
<feature type="domain" description="SLBB" evidence="17">
    <location>
        <begin position="235"/>
        <end position="315"/>
    </location>
</feature>
<dbReference type="HOGENOM" id="CLU_022181_0_0_3"/>
<evidence type="ECO:0000259" key="16">
    <source>
        <dbReference type="Pfam" id="PF02563"/>
    </source>
</evidence>
<dbReference type="PANTHER" id="PTHR33619">
    <property type="entry name" value="POLYSACCHARIDE EXPORT PROTEIN GFCE-RELATED"/>
    <property type="match status" value="1"/>
</dbReference>
<keyword evidence="12" id="KW-0564">Palmitate</keyword>
<keyword evidence="11" id="KW-0472">Membrane</keyword>
<dbReference type="GO" id="GO:0046930">
    <property type="term" value="C:pore complex"/>
    <property type="evidence" value="ECO:0007669"/>
    <property type="project" value="UniProtKB-KW"/>
</dbReference>
<reference evidence="18 19" key="1">
    <citation type="journal article" date="2003" name="Nature">
        <title>Genome divergence in two Prochlorococcus ecotypes reflects oceanic niche differentiation.</title>
        <authorList>
            <person name="Rocap G."/>
            <person name="Larimer F.W."/>
            <person name="Lamerdin J.E."/>
            <person name="Malfatti S."/>
            <person name="Chain P."/>
            <person name="Ahlgren N.A."/>
            <person name="Arellano A."/>
            <person name="Coleman M."/>
            <person name="Hauser L."/>
            <person name="Hess W.R."/>
            <person name="Johnson Z.I."/>
            <person name="Land M.L."/>
            <person name="Lindell D."/>
            <person name="Post A.F."/>
            <person name="Regala W."/>
            <person name="Shah M."/>
            <person name="Shaw S.L."/>
            <person name="Steglich C."/>
            <person name="Sullivan M.B."/>
            <person name="Ting C.S."/>
            <person name="Tolonen A."/>
            <person name="Webb E.A."/>
            <person name="Zinser E.R."/>
            <person name="Chisholm S.W."/>
        </authorList>
    </citation>
    <scope>NUCLEOTIDE SEQUENCE [LARGE SCALE GENOMIC DNA]</scope>
    <source>
        <strain evidence="19">CCMP1986 / NIES-2087 / MED4</strain>
    </source>
</reference>
<feature type="chain" id="PRO_5004292478" evidence="15">
    <location>
        <begin position="26"/>
        <end position="351"/>
    </location>
</feature>
<evidence type="ECO:0000256" key="12">
    <source>
        <dbReference type="ARBA" id="ARBA00023139"/>
    </source>
</evidence>
<keyword evidence="5" id="KW-0762">Sugar transport</keyword>
<protein>
    <submittedName>
        <fullName evidence="18">Putative polysaccharide export protein</fullName>
    </submittedName>
</protein>
<dbReference type="KEGG" id="pmm:PMM1224"/>
<evidence type="ECO:0000256" key="14">
    <source>
        <dbReference type="ARBA" id="ARBA00023288"/>
    </source>
</evidence>
<evidence type="ECO:0000256" key="3">
    <source>
        <dbReference type="ARBA" id="ARBA00022448"/>
    </source>
</evidence>
<dbReference type="GO" id="GO:0015288">
    <property type="term" value="F:porin activity"/>
    <property type="evidence" value="ECO:0007669"/>
    <property type="project" value="UniProtKB-KW"/>
</dbReference>
<evidence type="ECO:0000313" key="18">
    <source>
        <dbReference type="EMBL" id="CAE19683.1"/>
    </source>
</evidence>
<evidence type="ECO:0000256" key="2">
    <source>
        <dbReference type="ARBA" id="ARBA00009450"/>
    </source>
</evidence>
<evidence type="ECO:0000256" key="1">
    <source>
        <dbReference type="ARBA" id="ARBA00004571"/>
    </source>
</evidence>
<dbReference type="Gene3D" id="3.10.560.10">
    <property type="entry name" value="Outer membrane lipoprotein wza domain like"/>
    <property type="match status" value="2"/>
</dbReference>
<dbReference type="InterPro" id="IPR003715">
    <property type="entry name" value="Poly_export_N"/>
</dbReference>
<evidence type="ECO:0000313" key="19">
    <source>
        <dbReference type="Proteomes" id="UP000001026"/>
    </source>
</evidence>
<dbReference type="InterPro" id="IPR049712">
    <property type="entry name" value="Poly_export"/>
</dbReference>
<keyword evidence="14" id="KW-0449">Lipoprotein</keyword>
<sequence length="351" mass="39136">MKIKYFFTCFLFTLMTFFNFNICYAIEAQEEEKLETNNNLYIHKDKYILGPGDLLSINFQYAPSLSGIYIVLSNGSLPLPLIGDIDIREKNINEVERILIREFSKQLLRPDLSIQVKAFRPVKISIIGEVNKPGLHEFEDSMRNSPTLLAALKKAGGVTSQTNLRDIEVIRKFYDKEKSIKKTSLSLVDIIIKGDQSQNIFLNDGDIITLKKASNNEEEFNSIASSNIFPANINVNIIGSVNTPGTTKIKSNTPLVQAIMQAGGPVQWKSNKGNVELIRINQNGSAYRKRFKIDLSQSMSREKNPILKDGDLIKVNPNLIQNLASGLAAVTDPLTGILNGIAVIKLVDEGF</sequence>
<dbReference type="PANTHER" id="PTHR33619:SF3">
    <property type="entry name" value="POLYSACCHARIDE EXPORT PROTEIN GFCE-RELATED"/>
    <property type="match status" value="1"/>
</dbReference>
<evidence type="ECO:0000256" key="5">
    <source>
        <dbReference type="ARBA" id="ARBA00022597"/>
    </source>
</evidence>
<accession>Q7V0N2</accession>
<evidence type="ECO:0000256" key="6">
    <source>
        <dbReference type="ARBA" id="ARBA00022692"/>
    </source>
</evidence>
<dbReference type="GO" id="GO:0015159">
    <property type="term" value="F:polysaccharide transmembrane transporter activity"/>
    <property type="evidence" value="ECO:0007669"/>
    <property type="project" value="InterPro"/>
</dbReference>
<keyword evidence="7 15" id="KW-0732">Signal</keyword>
<feature type="domain" description="SLBB" evidence="17">
    <location>
        <begin position="123"/>
        <end position="209"/>
    </location>
</feature>
<dbReference type="STRING" id="59919.PMM1224"/>